<dbReference type="Pfam" id="PF06835">
    <property type="entry name" value="LptC"/>
    <property type="match status" value="1"/>
</dbReference>
<dbReference type="InterPro" id="IPR010664">
    <property type="entry name" value="LipoPS_assembly_LptC-rel"/>
</dbReference>
<evidence type="ECO:0000256" key="1">
    <source>
        <dbReference type="ARBA" id="ARBA00022475"/>
    </source>
</evidence>
<sequence>MSRTRGLRRVRKRLSIPLLLSATLLIYTMLAPAPRLITEKAAPTTDARIPDSYALNVSVNDFNEEGILLGSTQAQGLRRFPREGIVELDEPTRRNYSDDGEWFASARSGQLREKTEVLILEREVRLQYANDKLQFLTDSMIINIPKQAARSTSSVRIWQADNETVAQQIYINLQKQVASLSGSVRTVYVPDS</sequence>
<evidence type="ECO:0000256" key="2">
    <source>
        <dbReference type="ARBA" id="ARBA00022519"/>
    </source>
</evidence>
<keyword evidence="1" id="KW-1003">Cell membrane</keyword>
<organism evidence="6 7">
    <name type="scientific">Congregibacter variabilis</name>
    <dbReference type="NCBI Taxonomy" id="3081200"/>
    <lineage>
        <taxon>Bacteria</taxon>
        <taxon>Pseudomonadati</taxon>
        <taxon>Pseudomonadota</taxon>
        <taxon>Gammaproteobacteria</taxon>
        <taxon>Cellvibrionales</taxon>
        <taxon>Halieaceae</taxon>
        <taxon>Congregibacter</taxon>
    </lineage>
</organism>
<evidence type="ECO:0000256" key="3">
    <source>
        <dbReference type="ARBA" id="ARBA00022692"/>
    </source>
</evidence>
<dbReference type="NCBIfam" id="TIGR04409">
    <property type="entry name" value="LptC_YrbK"/>
    <property type="match status" value="1"/>
</dbReference>
<keyword evidence="2" id="KW-0997">Cell inner membrane</keyword>
<dbReference type="PANTHER" id="PTHR37481:SF1">
    <property type="entry name" value="LIPOPOLYSACCHARIDE EXPORT SYSTEM PROTEIN LPTC"/>
    <property type="match status" value="1"/>
</dbReference>
<evidence type="ECO:0000256" key="5">
    <source>
        <dbReference type="ARBA" id="ARBA00023136"/>
    </source>
</evidence>
<accession>A0ABZ0I728</accession>
<dbReference type="InterPro" id="IPR026265">
    <property type="entry name" value="LptC"/>
</dbReference>
<protein>
    <submittedName>
        <fullName evidence="6">LPS export ABC transporter periplasmic protein LptC</fullName>
    </submittedName>
</protein>
<proteinExistence type="predicted"/>
<dbReference type="EMBL" id="CP136864">
    <property type="protein sequence ID" value="WOJ94985.1"/>
    <property type="molecule type" value="Genomic_DNA"/>
</dbReference>
<keyword evidence="3" id="KW-0812">Transmembrane</keyword>
<evidence type="ECO:0000313" key="6">
    <source>
        <dbReference type="EMBL" id="WOJ94985.1"/>
    </source>
</evidence>
<dbReference type="Gene3D" id="2.60.450.10">
    <property type="entry name" value="Lipopolysaccharide (LPS) transport protein A like domain"/>
    <property type="match status" value="1"/>
</dbReference>
<gene>
    <name evidence="6" type="primary">lptC</name>
    <name evidence="6" type="ORF">R0135_07385</name>
</gene>
<dbReference type="Proteomes" id="UP001626537">
    <property type="component" value="Chromosome"/>
</dbReference>
<keyword evidence="7" id="KW-1185">Reference proteome</keyword>
<keyword evidence="4" id="KW-1133">Transmembrane helix</keyword>
<dbReference type="RefSeq" id="WP_407349616.1">
    <property type="nucleotide sequence ID" value="NZ_CP136864.1"/>
</dbReference>
<keyword evidence="5" id="KW-0472">Membrane</keyword>
<dbReference type="InterPro" id="IPR052363">
    <property type="entry name" value="LPS_export_LptC"/>
</dbReference>
<evidence type="ECO:0000256" key="4">
    <source>
        <dbReference type="ARBA" id="ARBA00022989"/>
    </source>
</evidence>
<evidence type="ECO:0000313" key="7">
    <source>
        <dbReference type="Proteomes" id="UP001626537"/>
    </source>
</evidence>
<dbReference type="PANTHER" id="PTHR37481">
    <property type="entry name" value="LIPOPOLYSACCHARIDE EXPORT SYSTEM PROTEIN LPTC"/>
    <property type="match status" value="1"/>
</dbReference>
<reference evidence="6 7" key="1">
    <citation type="submission" date="2023-10" db="EMBL/GenBank/DDBJ databases">
        <title>Two novel species belonging to the OM43/NOR5 clade.</title>
        <authorList>
            <person name="Park M."/>
        </authorList>
    </citation>
    <scope>NUCLEOTIDE SEQUENCE [LARGE SCALE GENOMIC DNA]</scope>
    <source>
        <strain evidence="6 7">IMCC43200</strain>
    </source>
</reference>
<name>A0ABZ0I728_9GAMM</name>